<sequence>MVTVNSSDIDIRVIAPGLDADAVAELGQGLRSELLDLDVEDVRAADAGAAPDGAKSAEAIAWGAMVVALAPQVAQGVMAVVGSWLSRQPSDVEVEIDGQRFKGRLTKDQQAQLFGAYLRRIESP</sequence>
<name>A0A919W992_9ACTN</name>
<organism evidence="1 2">
    <name type="scientific">Paractinoplanes toevensis</name>
    <dbReference type="NCBI Taxonomy" id="571911"/>
    <lineage>
        <taxon>Bacteria</taxon>
        <taxon>Bacillati</taxon>
        <taxon>Actinomycetota</taxon>
        <taxon>Actinomycetes</taxon>
        <taxon>Micromonosporales</taxon>
        <taxon>Micromonosporaceae</taxon>
        <taxon>Paractinoplanes</taxon>
    </lineage>
</organism>
<reference evidence="1 2" key="1">
    <citation type="submission" date="2021-03" db="EMBL/GenBank/DDBJ databases">
        <title>Whole genome shotgun sequence of Actinoplanes toevensis NBRC 105298.</title>
        <authorList>
            <person name="Komaki H."/>
            <person name="Tamura T."/>
        </authorList>
    </citation>
    <scope>NUCLEOTIDE SEQUENCE [LARGE SCALE GENOMIC DNA]</scope>
    <source>
        <strain evidence="1 2">NBRC 105298</strain>
    </source>
</reference>
<dbReference type="EMBL" id="BOQN01000102">
    <property type="protein sequence ID" value="GIM95973.1"/>
    <property type="molecule type" value="Genomic_DNA"/>
</dbReference>
<comment type="caution">
    <text evidence="1">The sequence shown here is derived from an EMBL/GenBank/DDBJ whole genome shotgun (WGS) entry which is preliminary data.</text>
</comment>
<gene>
    <name evidence="1" type="ORF">Ato02nite_077660</name>
</gene>
<evidence type="ECO:0000313" key="2">
    <source>
        <dbReference type="Proteomes" id="UP000677082"/>
    </source>
</evidence>
<evidence type="ECO:0000313" key="1">
    <source>
        <dbReference type="EMBL" id="GIM95973.1"/>
    </source>
</evidence>
<accession>A0A919W992</accession>
<dbReference type="AlphaFoldDB" id="A0A919W992"/>
<keyword evidence="2" id="KW-1185">Reference proteome</keyword>
<dbReference type="Proteomes" id="UP000677082">
    <property type="component" value="Unassembled WGS sequence"/>
</dbReference>
<protein>
    <submittedName>
        <fullName evidence="1">Uncharacterized protein</fullName>
    </submittedName>
</protein>
<proteinExistence type="predicted"/>